<reference evidence="2 3" key="1">
    <citation type="journal article" date="2016" name="BMC Genomics">
        <title>Comparative genomics reveals Cyclospora cayetanensis possesses coccidia-like metabolism and invasion components but unique surface antigens.</title>
        <authorList>
            <person name="Liu S."/>
            <person name="Wang L."/>
            <person name="Zheng H."/>
            <person name="Xu Z."/>
            <person name="Roellig D.M."/>
            <person name="Li N."/>
            <person name="Frace M.A."/>
            <person name="Tang K."/>
            <person name="Arrowood M.J."/>
            <person name="Moss D.M."/>
            <person name="Zhang L."/>
            <person name="Feng Y."/>
            <person name="Xiao L."/>
        </authorList>
    </citation>
    <scope>NUCLEOTIDE SEQUENCE [LARGE SCALE GENOMIC DNA]</scope>
    <source>
        <strain evidence="2 3">CHN_HEN01</strain>
    </source>
</reference>
<gene>
    <name evidence="2" type="ORF">cyc_05629</name>
</gene>
<accession>A0A1D3CX53</accession>
<sequence>MQQSADEASSLQSSMEGPSRRYLGSVLHRQERRTASGGTPADSGSRSLSDIWTGAASWLGASLSEGHLGTSAGSFARGSASLTPEGGLGIRWFVSGWRRGSVPSNKFTVQPFAVAQQATLVDPKSCPFCAERRAAVRFLREEATRLTEELRELTDATHPSLRESLQAYQEQDPASEGVSCGANPQQWDVDELLPGSSVTWGVQGEKKSEKTASVKSSGAVLRRGQVRGGASVGPLSSAGVAPARAASGVYREEGASWLAGGGRFLSVSSHGASMSDALEGSVSSAAAAAPAVGSVALGKEVLCRECESTAAAVSTWRQEVALRDKRCLLAIAFNAQCADEVEALLVSSYETRTSSSQGSCTSNKASAAENHEENLIFCESEAPPEHEPAALLLTGGPLLAMGRDSSQWVIVCDILLKIVRPITRRSERVVLHRLIVITELATPSACRNSFSRGLPCEKAQAALAAAPVATRGISGIPCAKSSSRDALEGAPYR</sequence>
<dbReference type="VEuPathDB" id="ToxoDB:LOC34621956"/>
<feature type="region of interest" description="Disordered" evidence="1">
    <location>
        <begin position="1"/>
        <end position="47"/>
    </location>
</feature>
<evidence type="ECO:0000313" key="3">
    <source>
        <dbReference type="Proteomes" id="UP000095192"/>
    </source>
</evidence>
<organism evidence="2 3">
    <name type="scientific">Cyclospora cayetanensis</name>
    <dbReference type="NCBI Taxonomy" id="88456"/>
    <lineage>
        <taxon>Eukaryota</taxon>
        <taxon>Sar</taxon>
        <taxon>Alveolata</taxon>
        <taxon>Apicomplexa</taxon>
        <taxon>Conoidasida</taxon>
        <taxon>Coccidia</taxon>
        <taxon>Eucoccidiorida</taxon>
        <taxon>Eimeriorina</taxon>
        <taxon>Eimeriidae</taxon>
        <taxon>Cyclospora</taxon>
    </lineage>
</organism>
<dbReference type="AlphaFoldDB" id="A0A1D3CX53"/>
<protein>
    <submittedName>
        <fullName evidence="2">Uncharacterized protein</fullName>
    </submittedName>
</protein>
<name>A0A1D3CX53_9EIME</name>
<evidence type="ECO:0000256" key="1">
    <source>
        <dbReference type="SAM" id="MobiDB-lite"/>
    </source>
</evidence>
<proteinExistence type="predicted"/>
<feature type="region of interest" description="Disordered" evidence="1">
    <location>
        <begin position="167"/>
        <end position="186"/>
    </location>
</feature>
<dbReference type="VEuPathDB" id="ToxoDB:cyc_05629"/>
<dbReference type="InParanoid" id="A0A1D3CX53"/>
<evidence type="ECO:0000313" key="2">
    <source>
        <dbReference type="EMBL" id="OEH75772.1"/>
    </source>
</evidence>
<dbReference type="EMBL" id="JROU02001637">
    <property type="protein sequence ID" value="OEH75772.1"/>
    <property type="molecule type" value="Genomic_DNA"/>
</dbReference>
<comment type="caution">
    <text evidence="2">The sequence shown here is derived from an EMBL/GenBank/DDBJ whole genome shotgun (WGS) entry which is preliminary data.</text>
</comment>
<dbReference type="Proteomes" id="UP000095192">
    <property type="component" value="Unassembled WGS sequence"/>
</dbReference>
<feature type="compositionally biased region" description="Polar residues" evidence="1">
    <location>
        <begin position="1"/>
        <end position="16"/>
    </location>
</feature>
<keyword evidence="3" id="KW-1185">Reference proteome</keyword>